<dbReference type="GO" id="GO:0004222">
    <property type="term" value="F:metalloendopeptidase activity"/>
    <property type="evidence" value="ECO:0007669"/>
    <property type="project" value="InterPro"/>
</dbReference>
<dbReference type="InterPro" id="IPR024077">
    <property type="entry name" value="Neurolysin/TOP_dom2"/>
</dbReference>
<protein>
    <submittedName>
        <fullName evidence="10">Peptidase M3A/M3B catalytic domain-containing protein</fullName>
    </submittedName>
</protein>
<evidence type="ECO:0000256" key="5">
    <source>
        <dbReference type="ARBA" id="ARBA00023049"/>
    </source>
</evidence>
<evidence type="ECO:0000256" key="2">
    <source>
        <dbReference type="ARBA" id="ARBA00022723"/>
    </source>
</evidence>
<feature type="domain" description="Peptidase M3A/M3B catalytic" evidence="8">
    <location>
        <begin position="1"/>
        <end position="71"/>
    </location>
</feature>
<evidence type="ECO:0000313" key="9">
    <source>
        <dbReference type="Proteomes" id="UP000887565"/>
    </source>
</evidence>
<accession>A0A915IEA2</accession>
<evidence type="ECO:0000256" key="6">
    <source>
        <dbReference type="RuleBase" id="RU003435"/>
    </source>
</evidence>
<dbReference type="SUPFAM" id="SSF55486">
    <property type="entry name" value="Metalloproteases ('zincins'), catalytic domain"/>
    <property type="match status" value="1"/>
</dbReference>
<evidence type="ECO:0000259" key="8">
    <source>
        <dbReference type="Pfam" id="PF01432"/>
    </source>
</evidence>
<dbReference type="Pfam" id="PF01432">
    <property type="entry name" value="Peptidase_M3"/>
    <property type="match status" value="1"/>
</dbReference>
<evidence type="ECO:0000256" key="3">
    <source>
        <dbReference type="ARBA" id="ARBA00022801"/>
    </source>
</evidence>
<organism evidence="9 10">
    <name type="scientific">Romanomermis culicivorax</name>
    <name type="common">Nematode worm</name>
    <dbReference type="NCBI Taxonomy" id="13658"/>
    <lineage>
        <taxon>Eukaryota</taxon>
        <taxon>Metazoa</taxon>
        <taxon>Ecdysozoa</taxon>
        <taxon>Nematoda</taxon>
        <taxon>Enoplea</taxon>
        <taxon>Dorylaimia</taxon>
        <taxon>Mermithida</taxon>
        <taxon>Mermithoidea</taxon>
        <taxon>Mermithidae</taxon>
        <taxon>Romanomermis</taxon>
    </lineage>
</organism>
<evidence type="ECO:0000256" key="4">
    <source>
        <dbReference type="ARBA" id="ARBA00022833"/>
    </source>
</evidence>
<dbReference type="Gene3D" id="1.10.1370.10">
    <property type="entry name" value="Neurolysin, domain 3"/>
    <property type="match status" value="1"/>
</dbReference>
<dbReference type="Proteomes" id="UP000887565">
    <property type="component" value="Unplaced"/>
</dbReference>
<comment type="similarity">
    <text evidence="6">Belongs to the peptidase M3 family.</text>
</comment>
<evidence type="ECO:0000256" key="1">
    <source>
        <dbReference type="ARBA" id="ARBA00022670"/>
    </source>
</evidence>
<name>A0A915IEA2_ROMCU</name>
<reference evidence="10" key="1">
    <citation type="submission" date="2022-11" db="UniProtKB">
        <authorList>
            <consortium name="WormBaseParasite"/>
        </authorList>
    </citation>
    <scope>IDENTIFICATION</scope>
</reference>
<keyword evidence="5 6" id="KW-0482">Metalloprotease</keyword>
<dbReference type="GO" id="GO:0006508">
    <property type="term" value="P:proteolysis"/>
    <property type="evidence" value="ECO:0007669"/>
    <property type="project" value="UniProtKB-KW"/>
</dbReference>
<dbReference type="WBParaSite" id="nRc.2.0.1.t12510-RA">
    <property type="protein sequence ID" value="nRc.2.0.1.t12510-RA"/>
    <property type="gene ID" value="nRc.2.0.1.g12510"/>
</dbReference>
<comment type="cofactor">
    <cofactor evidence="6">
        <name>Zn(2+)</name>
        <dbReference type="ChEBI" id="CHEBI:29105"/>
    </cofactor>
    <text evidence="6">Binds 1 zinc ion.</text>
</comment>
<dbReference type="AlphaFoldDB" id="A0A915IEA2"/>
<dbReference type="GO" id="GO:0046872">
    <property type="term" value="F:metal ion binding"/>
    <property type="evidence" value="ECO:0007669"/>
    <property type="project" value="UniProtKB-UniRule"/>
</dbReference>
<evidence type="ECO:0000256" key="7">
    <source>
        <dbReference type="SAM" id="MobiDB-lite"/>
    </source>
</evidence>
<keyword evidence="3 6" id="KW-0378">Hydrolase</keyword>
<sequence>MSLLTKMAHDLNEIESFLVQFRDKTRPKFLSRLKDMQLFAKKHEMVGDALKPWDYTYYARKLIETETESDPDPVGSFIQDPDKSKQIFLDPDSIRIR</sequence>
<feature type="region of interest" description="Disordered" evidence="7">
    <location>
        <begin position="67"/>
        <end position="97"/>
    </location>
</feature>
<dbReference type="InterPro" id="IPR001567">
    <property type="entry name" value="Pept_M3A_M3B_dom"/>
</dbReference>
<keyword evidence="9" id="KW-1185">Reference proteome</keyword>
<proteinExistence type="inferred from homology"/>
<keyword evidence="4 6" id="KW-0862">Zinc</keyword>
<evidence type="ECO:0000313" key="10">
    <source>
        <dbReference type="WBParaSite" id="nRc.2.0.1.t12510-RA"/>
    </source>
</evidence>
<keyword evidence="2 6" id="KW-0479">Metal-binding</keyword>
<keyword evidence="1 6" id="KW-0645">Protease</keyword>